<comment type="subunit">
    <text evidence="6">Part of the ribosomal stalk of the 50S ribosomal subunit. The N-terminus interacts with L11 and the large rRNA to form the base of the stalk. The C-terminus forms an elongated spine to which L12 dimers bind in a sequential fashion forming a multimeric L10(L12)X complex.</text>
</comment>
<keyword evidence="6" id="KW-0694">RNA-binding</keyword>
<gene>
    <name evidence="6 7" type="primary">rplJ</name>
    <name evidence="7" type="ORF">PQO03_12830</name>
</gene>
<evidence type="ECO:0000256" key="6">
    <source>
        <dbReference type="HAMAP-Rule" id="MF_00362"/>
    </source>
</evidence>
<dbReference type="Pfam" id="PF00466">
    <property type="entry name" value="Ribosomal_L10"/>
    <property type="match status" value="1"/>
</dbReference>
<evidence type="ECO:0000313" key="7">
    <source>
        <dbReference type="EMBL" id="WDE98722.1"/>
    </source>
</evidence>
<dbReference type="GO" id="GO:0005840">
    <property type="term" value="C:ribosome"/>
    <property type="evidence" value="ECO:0007669"/>
    <property type="project" value="UniProtKB-KW"/>
</dbReference>
<dbReference type="Gene3D" id="6.10.250.290">
    <property type="match status" value="1"/>
</dbReference>
<evidence type="ECO:0000256" key="2">
    <source>
        <dbReference type="ARBA" id="ARBA00008889"/>
    </source>
</evidence>
<reference evidence="7 8" key="1">
    <citation type="submission" date="2023-02" db="EMBL/GenBank/DDBJ databases">
        <title>Genome sequence of Lentisphaera profundi SAORIC-696.</title>
        <authorList>
            <person name="Kim e."/>
            <person name="Cho J.-C."/>
            <person name="Choi A."/>
            <person name="Kang I."/>
        </authorList>
    </citation>
    <scope>NUCLEOTIDE SEQUENCE [LARGE SCALE GENOMIC DNA]</scope>
    <source>
        <strain evidence="7 8">SAORIC-696</strain>
    </source>
</reference>
<dbReference type="EMBL" id="CP117812">
    <property type="protein sequence ID" value="WDE98722.1"/>
    <property type="molecule type" value="Genomic_DNA"/>
</dbReference>
<keyword evidence="3 6" id="KW-0689">Ribosomal protein</keyword>
<protein>
    <recommendedName>
        <fullName evidence="5 6">Large ribosomal subunit protein uL10</fullName>
    </recommendedName>
</protein>
<keyword evidence="8" id="KW-1185">Reference proteome</keyword>
<comment type="function">
    <text evidence="1 6">Forms part of the ribosomal stalk, playing a central role in the interaction of the ribosome with GTP-bound translation factors.</text>
</comment>
<dbReference type="HAMAP" id="MF_00362">
    <property type="entry name" value="Ribosomal_uL10"/>
    <property type="match status" value="1"/>
</dbReference>
<accession>A0ABY7VYC6</accession>
<name>A0ABY7VYC6_9BACT</name>
<dbReference type="PANTHER" id="PTHR11560">
    <property type="entry name" value="39S RIBOSOMAL PROTEIN L10, MITOCHONDRIAL"/>
    <property type="match status" value="1"/>
</dbReference>
<evidence type="ECO:0000256" key="5">
    <source>
        <dbReference type="ARBA" id="ARBA00035202"/>
    </source>
</evidence>
<evidence type="ECO:0000256" key="1">
    <source>
        <dbReference type="ARBA" id="ARBA00002633"/>
    </source>
</evidence>
<dbReference type="NCBIfam" id="NF000955">
    <property type="entry name" value="PRK00099.1-1"/>
    <property type="match status" value="1"/>
</dbReference>
<dbReference type="InterPro" id="IPR022973">
    <property type="entry name" value="Ribosomal_uL10_bac"/>
</dbReference>
<evidence type="ECO:0000256" key="3">
    <source>
        <dbReference type="ARBA" id="ARBA00022980"/>
    </source>
</evidence>
<sequence length="171" mass="18626">MRQEKTILVNHIQSILDNSNNFFLISYMGLNVSQLEELKNELKGHEATLQVHKNTLIKKAAEGKPYSDLTNLELTGGTAIVCGSGEPADVAKTIKKFAKENDVVSFKAAFVDGEVLDANTSATVADMLTKDQARAQLLGLLNQVPTSLVRVLNEKAATIVYVLNAIVEKNK</sequence>
<dbReference type="SUPFAM" id="SSF160369">
    <property type="entry name" value="Ribosomal protein L10-like"/>
    <property type="match status" value="1"/>
</dbReference>
<dbReference type="InterPro" id="IPR047865">
    <property type="entry name" value="Ribosomal_uL10_bac_type"/>
</dbReference>
<keyword evidence="4 6" id="KW-0687">Ribonucleoprotein</keyword>
<evidence type="ECO:0000256" key="4">
    <source>
        <dbReference type="ARBA" id="ARBA00023274"/>
    </source>
</evidence>
<dbReference type="RefSeq" id="WP_274153591.1">
    <property type="nucleotide sequence ID" value="NZ_CP117812.1"/>
</dbReference>
<dbReference type="Proteomes" id="UP001214250">
    <property type="component" value="Chromosome 2"/>
</dbReference>
<dbReference type="InterPro" id="IPR043141">
    <property type="entry name" value="Ribosomal_uL10-like_sf"/>
</dbReference>
<keyword evidence="6" id="KW-0699">rRNA-binding</keyword>
<dbReference type="CDD" id="cd05797">
    <property type="entry name" value="Ribosomal_L10"/>
    <property type="match status" value="1"/>
</dbReference>
<dbReference type="Gene3D" id="3.30.70.1730">
    <property type="match status" value="1"/>
</dbReference>
<proteinExistence type="inferred from homology"/>
<organism evidence="7 8">
    <name type="scientific">Lentisphaera profundi</name>
    <dbReference type="NCBI Taxonomy" id="1658616"/>
    <lineage>
        <taxon>Bacteria</taxon>
        <taxon>Pseudomonadati</taxon>
        <taxon>Lentisphaerota</taxon>
        <taxon>Lentisphaeria</taxon>
        <taxon>Lentisphaerales</taxon>
        <taxon>Lentisphaeraceae</taxon>
        <taxon>Lentisphaera</taxon>
    </lineage>
</organism>
<comment type="similarity">
    <text evidence="2 6">Belongs to the universal ribosomal protein uL10 family.</text>
</comment>
<dbReference type="InterPro" id="IPR001790">
    <property type="entry name" value="Ribosomal_uL10"/>
</dbReference>
<evidence type="ECO:0000313" key="8">
    <source>
        <dbReference type="Proteomes" id="UP001214250"/>
    </source>
</evidence>